<keyword evidence="1" id="KW-0408">Iron</keyword>
<evidence type="ECO:0000313" key="3">
    <source>
        <dbReference type="Proteomes" id="UP000240987"/>
    </source>
</evidence>
<evidence type="ECO:0000256" key="1">
    <source>
        <dbReference type="RuleBase" id="RU000461"/>
    </source>
</evidence>
<organism evidence="2 3">
    <name type="scientific">Photobacterium frigidiphilum</name>
    <dbReference type="NCBI Taxonomy" id="264736"/>
    <lineage>
        <taxon>Bacteria</taxon>
        <taxon>Pseudomonadati</taxon>
        <taxon>Pseudomonadota</taxon>
        <taxon>Gammaproteobacteria</taxon>
        <taxon>Vibrionales</taxon>
        <taxon>Vibrionaceae</taxon>
        <taxon>Photobacterium</taxon>
    </lineage>
</organism>
<dbReference type="Gene3D" id="1.10.630.10">
    <property type="entry name" value="Cytochrome P450"/>
    <property type="match status" value="1"/>
</dbReference>
<dbReference type="EMBL" id="PYMJ01000050">
    <property type="protein sequence ID" value="PSU44507.1"/>
    <property type="molecule type" value="Genomic_DNA"/>
</dbReference>
<name>A0A2T3J6Y3_9GAMM</name>
<protein>
    <submittedName>
        <fullName evidence="2">Cytochrome P450</fullName>
    </submittedName>
</protein>
<gene>
    <name evidence="2" type="ORF">C9J12_27230</name>
</gene>
<evidence type="ECO:0000313" key="2">
    <source>
        <dbReference type="EMBL" id="PSU44507.1"/>
    </source>
</evidence>
<dbReference type="InterPro" id="IPR017972">
    <property type="entry name" value="Cyt_P450_CS"/>
</dbReference>
<proteinExistence type="inferred from homology"/>
<dbReference type="GO" id="GO:0004497">
    <property type="term" value="F:monooxygenase activity"/>
    <property type="evidence" value="ECO:0007669"/>
    <property type="project" value="UniProtKB-KW"/>
</dbReference>
<reference evidence="2 3" key="1">
    <citation type="submission" date="2018-01" db="EMBL/GenBank/DDBJ databases">
        <title>Whole genome sequencing of Histamine producing bacteria.</title>
        <authorList>
            <person name="Butler K."/>
        </authorList>
    </citation>
    <scope>NUCLEOTIDE SEQUENCE [LARGE SCALE GENOMIC DNA]</scope>
    <source>
        <strain evidence="2 3">JCM 12947</strain>
    </source>
</reference>
<dbReference type="SUPFAM" id="SSF48264">
    <property type="entry name" value="Cytochrome P450"/>
    <property type="match status" value="1"/>
</dbReference>
<feature type="non-terminal residue" evidence="2">
    <location>
        <position position="1"/>
    </location>
</feature>
<dbReference type="PROSITE" id="PS00086">
    <property type="entry name" value="CYTOCHROME_P450"/>
    <property type="match status" value="1"/>
</dbReference>
<comment type="similarity">
    <text evidence="1">Belongs to the cytochrome P450 family.</text>
</comment>
<dbReference type="InterPro" id="IPR036396">
    <property type="entry name" value="Cyt_P450_sf"/>
</dbReference>
<comment type="caution">
    <text evidence="2">The sequence shown here is derived from an EMBL/GenBank/DDBJ whole genome shotgun (WGS) entry which is preliminary data.</text>
</comment>
<dbReference type="Proteomes" id="UP000240987">
    <property type="component" value="Unassembled WGS sequence"/>
</dbReference>
<dbReference type="OrthoDB" id="9764248at2"/>
<keyword evidence="1" id="KW-0560">Oxidoreductase</keyword>
<accession>A0A2T3J6Y3</accession>
<dbReference type="RefSeq" id="WP_146150121.1">
    <property type="nucleotide sequence ID" value="NZ_PYMJ01000050.1"/>
</dbReference>
<dbReference type="InterPro" id="IPR001128">
    <property type="entry name" value="Cyt_P450"/>
</dbReference>
<dbReference type="Pfam" id="PF00067">
    <property type="entry name" value="p450"/>
    <property type="match status" value="1"/>
</dbReference>
<keyword evidence="1" id="KW-0503">Monooxygenase</keyword>
<sequence>PFGGGARHCPGETLAFMETKMVIAMLCQQFDISQPESPPVVEEYAITMRPKNLQICLRLKPVGR</sequence>
<dbReference type="GO" id="GO:0016705">
    <property type="term" value="F:oxidoreductase activity, acting on paired donors, with incorporation or reduction of molecular oxygen"/>
    <property type="evidence" value="ECO:0007669"/>
    <property type="project" value="InterPro"/>
</dbReference>
<keyword evidence="3" id="KW-1185">Reference proteome</keyword>
<dbReference type="GO" id="GO:0020037">
    <property type="term" value="F:heme binding"/>
    <property type="evidence" value="ECO:0007669"/>
    <property type="project" value="InterPro"/>
</dbReference>
<dbReference type="GO" id="GO:0005506">
    <property type="term" value="F:iron ion binding"/>
    <property type="evidence" value="ECO:0007669"/>
    <property type="project" value="InterPro"/>
</dbReference>
<keyword evidence="1" id="KW-0479">Metal-binding</keyword>
<dbReference type="AlphaFoldDB" id="A0A2T3J6Y3"/>
<keyword evidence="1" id="KW-0349">Heme</keyword>